<evidence type="ECO:0000313" key="3">
    <source>
        <dbReference type="Proteomes" id="UP000774000"/>
    </source>
</evidence>
<sequence length="166" mass="19304">MFEIGDNIVYPNHGAGTIVDIEEKEILGETKHYYIMKLPIGEMRVMIPKDNAEDIGLRDIINEDVVPNVYKVLKQDQSEMSQNWNRRYRANSEKIKTGDIFEVAEVVRNLTIRDIVKGLSTGEKKMLSNARQILISELVLAEEKDEEEVREKIDEIFEEQDFDEEE</sequence>
<gene>
    <name evidence="2" type="ORF">JOC47_002727</name>
</gene>
<dbReference type="InterPro" id="IPR048792">
    <property type="entry name" value="CarD_C"/>
</dbReference>
<protein>
    <submittedName>
        <fullName evidence="2">CarD family transcriptional regulator</fullName>
    </submittedName>
</protein>
<name>A0A938XX37_9FIRM</name>
<reference evidence="2" key="1">
    <citation type="submission" date="2021-01" db="EMBL/GenBank/DDBJ databases">
        <title>Genomic Encyclopedia of Type Strains, Phase IV (KMG-IV): sequencing the most valuable type-strain genomes for metagenomic binning, comparative biology and taxonomic classification.</title>
        <authorList>
            <person name="Goeker M."/>
        </authorList>
    </citation>
    <scope>NUCLEOTIDE SEQUENCE</scope>
    <source>
        <strain evidence="2">DSM 23230</strain>
    </source>
</reference>
<organism evidence="2 3">
    <name type="scientific">Halanaerobacter jeridensis</name>
    <dbReference type="NCBI Taxonomy" id="706427"/>
    <lineage>
        <taxon>Bacteria</taxon>
        <taxon>Bacillati</taxon>
        <taxon>Bacillota</taxon>
        <taxon>Clostridia</taxon>
        <taxon>Halanaerobiales</taxon>
        <taxon>Halobacteroidaceae</taxon>
        <taxon>Halanaerobacter</taxon>
    </lineage>
</organism>
<dbReference type="InterPro" id="IPR052531">
    <property type="entry name" value="CarD-like_regulator"/>
</dbReference>
<accession>A0A938XX37</accession>
<dbReference type="EMBL" id="JAFBDQ010000018">
    <property type="protein sequence ID" value="MBM7557861.1"/>
    <property type="molecule type" value="Genomic_DNA"/>
</dbReference>
<keyword evidence="3" id="KW-1185">Reference proteome</keyword>
<dbReference type="InterPro" id="IPR036101">
    <property type="entry name" value="CarD-like/TRCF_RID_sf"/>
</dbReference>
<dbReference type="Pfam" id="PF02559">
    <property type="entry name" value="CarD_TRCF_RID"/>
    <property type="match status" value="1"/>
</dbReference>
<dbReference type="SUPFAM" id="SSF141259">
    <property type="entry name" value="CarD-like"/>
    <property type="match status" value="1"/>
</dbReference>
<comment type="caution">
    <text evidence="2">The sequence shown here is derived from an EMBL/GenBank/DDBJ whole genome shotgun (WGS) entry which is preliminary data.</text>
</comment>
<evidence type="ECO:0000313" key="2">
    <source>
        <dbReference type="EMBL" id="MBM7557861.1"/>
    </source>
</evidence>
<dbReference type="InterPro" id="IPR003711">
    <property type="entry name" value="CarD-like/TRCF_RID"/>
</dbReference>
<dbReference type="GO" id="GO:0009303">
    <property type="term" value="P:rRNA transcription"/>
    <property type="evidence" value="ECO:0007669"/>
    <property type="project" value="TreeGrafter"/>
</dbReference>
<dbReference type="AlphaFoldDB" id="A0A938XX37"/>
<dbReference type="RefSeq" id="WP_204702704.1">
    <property type="nucleotide sequence ID" value="NZ_JAFBDQ010000018.1"/>
</dbReference>
<dbReference type="Proteomes" id="UP000774000">
    <property type="component" value="Unassembled WGS sequence"/>
</dbReference>
<dbReference type="InterPro" id="IPR042215">
    <property type="entry name" value="CarD-like_C"/>
</dbReference>
<dbReference type="Gene3D" id="1.20.58.1290">
    <property type="entry name" value="CarD-like, C-terminal domain"/>
    <property type="match status" value="1"/>
</dbReference>
<proteinExistence type="predicted"/>
<dbReference type="PANTHER" id="PTHR38447">
    <property type="entry name" value="TRANSCRIPTION FACTOR YDEB-RELATED"/>
    <property type="match status" value="1"/>
</dbReference>
<feature type="domain" description="CarD-like/TRCF RNAP-interacting" evidence="1">
    <location>
        <begin position="1"/>
        <end position="111"/>
    </location>
</feature>
<dbReference type="PANTHER" id="PTHR38447:SF1">
    <property type="entry name" value="RNA POLYMERASE-BINDING TRANSCRIPTION FACTOR CARD"/>
    <property type="match status" value="1"/>
</dbReference>
<evidence type="ECO:0000259" key="1">
    <source>
        <dbReference type="SMART" id="SM01058"/>
    </source>
</evidence>
<dbReference type="Gene3D" id="2.40.10.170">
    <property type="match status" value="1"/>
</dbReference>
<dbReference type="SMART" id="SM01058">
    <property type="entry name" value="CarD_TRCF"/>
    <property type="match status" value="1"/>
</dbReference>
<dbReference type="Pfam" id="PF21095">
    <property type="entry name" value="CarD_C"/>
    <property type="match status" value="1"/>
</dbReference>